<dbReference type="KEGG" id="apuu:APUU_11837S"/>
<reference evidence="1" key="2">
    <citation type="submission" date="2021-02" db="EMBL/GenBank/DDBJ databases">
        <title>Aspergillus puulaauensis MK2 genome sequence.</title>
        <authorList>
            <person name="Futagami T."/>
            <person name="Mori K."/>
            <person name="Kadooka C."/>
            <person name="Tanaka T."/>
        </authorList>
    </citation>
    <scope>NUCLEOTIDE SEQUENCE</scope>
    <source>
        <strain evidence="1">MK2</strain>
    </source>
</reference>
<evidence type="ECO:0000313" key="1">
    <source>
        <dbReference type="EMBL" id="BCS19009.1"/>
    </source>
</evidence>
<proteinExistence type="predicted"/>
<dbReference type="AlphaFoldDB" id="A0A7R7XCW3"/>
<reference evidence="1" key="1">
    <citation type="submission" date="2021-01" db="EMBL/GenBank/DDBJ databases">
        <authorList>
            <consortium name="Aspergillus puulaauensis MK2 genome sequencing consortium"/>
            <person name="Kazuki M."/>
            <person name="Futagami T."/>
        </authorList>
    </citation>
    <scope>NUCLEOTIDE SEQUENCE</scope>
    <source>
        <strain evidence="1">MK2</strain>
    </source>
</reference>
<dbReference type="EMBL" id="AP024443">
    <property type="protein sequence ID" value="BCS19009.1"/>
    <property type="molecule type" value="Genomic_DNA"/>
</dbReference>
<evidence type="ECO:0000313" key="2">
    <source>
        <dbReference type="Proteomes" id="UP000654913"/>
    </source>
</evidence>
<organism evidence="1 2">
    <name type="scientific">Aspergillus puulaauensis</name>
    <dbReference type="NCBI Taxonomy" id="1220207"/>
    <lineage>
        <taxon>Eukaryota</taxon>
        <taxon>Fungi</taxon>
        <taxon>Dikarya</taxon>
        <taxon>Ascomycota</taxon>
        <taxon>Pezizomycotina</taxon>
        <taxon>Eurotiomycetes</taxon>
        <taxon>Eurotiomycetidae</taxon>
        <taxon>Eurotiales</taxon>
        <taxon>Aspergillaceae</taxon>
        <taxon>Aspergillus</taxon>
    </lineage>
</organism>
<dbReference type="RefSeq" id="XP_041551203.1">
    <property type="nucleotide sequence ID" value="XM_041697971.1"/>
</dbReference>
<keyword evidence="2" id="KW-1185">Reference proteome</keyword>
<protein>
    <submittedName>
        <fullName evidence="1">Uncharacterized protein</fullName>
    </submittedName>
</protein>
<name>A0A7R7XCW3_9EURO</name>
<gene>
    <name evidence="1" type="ORF">APUU_11837S</name>
</gene>
<dbReference type="GeneID" id="64969014"/>
<accession>A0A7R7XCW3</accession>
<dbReference type="Proteomes" id="UP000654913">
    <property type="component" value="Chromosome 1"/>
</dbReference>
<sequence length="111" mass="12464">MAGPVTVNQQRSPSMSETVMVPCAQPSFDMNCDRIPPVRIKIHTRLPAWRHDIYLLRACDTEILPRFDALWNSVSQIKAPSYPAPSVIPIATIILSIQAISFLCDNTQSHY</sequence>